<gene>
    <name evidence="5" type="ORF">Acaty_c1975</name>
</gene>
<reference evidence="5 6" key="1">
    <citation type="journal article" date="2009" name="J. Bacteriol.">
        <title>Draft genome sequence of the extremely acidophilic bacterium Acidithiobacillus caldus ATCC 51756 reveals metabolic versatility in the genus Acidithiobacillus.</title>
        <authorList>
            <person name="Valdes J."/>
            <person name="Quatrini R."/>
            <person name="Hallberg K."/>
            <person name="Dopson M."/>
            <person name="Valenzuela P.D."/>
            <person name="Holmes D.S."/>
        </authorList>
    </citation>
    <scope>NUCLEOTIDE SEQUENCE [LARGE SCALE GENOMIC DNA]</scope>
    <source>
        <strain evidence="6">ATCC 51756 / DSM 8584 / KU</strain>
    </source>
</reference>
<dbReference type="InterPro" id="IPR033469">
    <property type="entry name" value="CYTH-like_dom_sf"/>
</dbReference>
<dbReference type="SMART" id="SM01118">
    <property type="entry name" value="CYTH"/>
    <property type="match status" value="1"/>
</dbReference>
<dbReference type="GO" id="GO:0046872">
    <property type="term" value="F:metal ion binding"/>
    <property type="evidence" value="ECO:0007669"/>
    <property type="project" value="TreeGrafter"/>
</dbReference>
<dbReference type="CDD" id="cd07756">
    <property type="entry name" value="CYTH-like_Pase_CHAD"/>
    <property type="match status" value="1"/>
</dbReference>
<dbReference type="Pfam" id="PF05235">
    <property type="entry name" value="CHAD"/>
    <property type="match status" value="1"/>
</dbReference>
<dbReference type="InterPro" id="IPR039013">
    <property type="entry name" value="YgiF"/>
</dbReference>
<keyword evidence="1" id="KW-0175">Coiled coil</keyword>
<accession>A0A060A122</accession>
<proteinExistence type="predicted"/>
<evidence type="ECO:0000259" key="3">
    <source>
        <dbReference type="PROSITE" id="PS51707"/>
    </source>
</evidence>
<organism evidence="5 6">
    <name type="scientific">Acidithiobacillus caldus (strain ATCC 51756 / DSM 8584 / KU)</name>
    <dbReference type="NCBI Taxonomy" id="637389"/>
    <lineage>
        <taxon>Bacteria</taxon>
        <taxon>Pseudomonadati</taxon>
        <taxon>Pseudomonadota</taxon>
        <taxon>Acidithiobacillia</taxon>
        <taxon>Acidithiobacillales</taxon>
        <taxon>Acidithiobacillaceae</taxon>
        <taxon>Acidithiobacillus</taxon>
    </lineage>
</organism>
<dbReference type="RefSeq" id="WP_004873136.1">
    <property type="nucleotide sequence ID" value="NZ_CP005986.1"/>
</dbReference>
<feature type="domain" description="CYTH" evidence="3">
    <location>
        <begin position="1"/>
        <end position="200"/>
    </location>
</feature>
<dbReference type="GO" id="GO:0050355">
    <property type="term" value="F:inorganic triphosphate phosphatase activity"/>
    <property type="evidence" value="ECO:0007669"/>
    <property type="project" value="InterPro"/>
</dbReference>
<dbReference type="SMART" id="SM00880">
    <property type="entry name" value="CHAD"/>
    <property type="match status" value="1"/>
</dbReference>
<dbReference type="InterPro" id="IPR007899">
    <property type="entry name" value="CHAD_dom"/>
</dbReference>
<dbReference type="SUPFAM" id="SSF55154">
    <property type="entry name" value="CYTH-like phosphatases"/>
    <property type="match status" value="1"/>
</dbReference>
<dbReference type="GeneID" id="92932063"/>
<protein>
    <submittedName>
        <fullName evidence="5">Adenylate cyclase</fullName>
        <ecNumber evidence="5">4.6.1.1</ecNumber>
    </submittedName>
</protein>
<dbReference type="PROSITE" id="PS51708">
    <property type="entry name" value="CHAD"/>
    <property type="match status" value="1"/>
</dbReference>
<dbReference type="PROSITE" id="PS51707">
    <property type="entry name" value="CYTH"/>
    <property type="match status" value="1"/>
</dbReference>
<feature type="region of interest" description="Disordered" evidence="2">
    <location>
        <begin position="198"/>
        <end position="219"/>
    </location>
</feature>
<dbReference type="EMBL" id="CP005986">
    <property type="protein sequence ID" value="AIA55832.1"/>
    <property type="molecule type" value="Genomic_DNA"/>
</dbReference>
<dbReference type="InterPro" id="IPR023577">
    <property type="entry name" value="CYTH_domain"/>
</dbReference>
<dbReference type="eggNOG" id="COG5607">
    <property type="taxonomic scope" value="Bacteria"/>
</dbReference>
<evidence type="ECO:0000313" key="6">
    <source>
        <dbReference type="Proteomes" id="UP000005522"/>
    </source>
</evidence>
<dbReference type="eggNOG" id="COG3025">
    <property type="taxonomic scope" value="Bacteria"/>
</dbReference>
<feature type="coiled-coil region" evidence="1">
    <location>
        <begin position="362"/>
        <end position="389"/>
    </location>
</feature>
<dbReference type="InterPro" id="IPR038186">
    <property type="entry name" value="CHAD_dom_sf"/>
</dbReference>
<dbReference type="Gene3D" id="2.40.320.10">
    <property type="entry name" value="Hypothetical Protein Pfu-838710-001"/>
    <property type="match status" value="1"/>
</dbReference>
<dbReference type="HOGENOM" id="CLU_040400_3_0_6"/>
<evidence type="ECO:0000259" key="4">
    <source>
        <dbReference type="PROSITE" id="PS51708"/>
    </source>
</evidence>
<dbReference type="AlphaFoldDB" id="A0A060A122"/>
<evidence type="ECO:0000256" key="1">
    <source>
        <dbReference type="SAM" id="Coils"/>
    </source>
</evidence>
<dbReference type="KEGG" id="acz:Acaty_c1975"/>
<dbReference type="Proteomes" id="UP000005522">
    <property type="component" value="Chromosome"/>
</dbReference>
<name>A0A060A122_ACICK</name>
<dbReference type="Pfam" id="PF01928">
    <property type="entry name" value="CYTH"/>
    <property type="match status" value="1"/>
</dbReference>
<dbReference type="EC" id="4.6.1.1" evidence="5"/>
<dbReference type="PANTHER" id="PTHR39569:SF1">
    <property type="entry name" value="INORGANIC TRIPHOSPHATASE"/>
    <property type="match status" value="1"/>
</dbReference>
<evidence type="ECO:0000256" key="2">
    <source>
        <dbReference type="SAM" id="MobiDB-lite"/>
    </source>
</evidence>
<feature type="compositionally biased region" description="Polar residues" evidence="2">
    <location>
        <begin position="198"/>
        <end position="212"/>
    </location>
</feature>
<dbReference type="GO" id="GO:0004016">
    <property type="term" value="F:adenylate cyclase activity"/>
    <property type="evidence" value="ECO:0007669"/>
    <property type="project" value="UniProtKB-EC"/>
</dbReference>
<dbReference type="Gene3D" id="1.40.20.10">
    <property type="entry name" value="CHAD domain"/>
    <property type="match status" value="1"/>
</dbReference>
<feature type="domain" description="CHAD" evidence="4">
    <location>
        <begin position="219"/>
        <end position="487"/>
    </location>
</feature>
<keyword evidence="5" id="KW-0456">Lyase</keyword>
<sequence length="493" mass="55379">MERELKLQVLEADAWENILSHPLVDLAAVTPRPMHARYFDTSDHSLQRARIAYRVRLEGEQWVATLKFAGAASGGLHERPEWNVPVAGPQADLGVFDDPELVQILRPYLHLPLAVVLETVFERRERSLTGSQGEHLLLAADRGEIRVKGETLPILELEIELVRGSVAAILKHGADLCAALPLCPESESKFQRGMGLLRSTTRSSPETQQQAQAPKLPGREPAASALREILIVEIQACLAALRVETREGSRSNFHDLRRCVRQLRALLRFCKPLETDTSTHALRLELATWFHRQSGRRDRDALLDHWQNHASEFQLSPAPLTDALLKSDGESANSAGSLAATLLRLWAHLEDSDGFSGSLSLREFAERHLAQMDRKLRRAEIDTDSAEGRAEFHRLRIQIKNFRYVLHCLAGLWPAKDSKGLMKVLSHLQESSGLIRDAQMAASHLLPLGLEAPSELALHAGVLWGYLVARKQREAKKFRKSWARFLEVSRPWD</sequence>
<dbReference type="PANTHER" id="PTHR39569">
    <property type="entry name" value="INORGANIC TRIPHOSPHATASE"/>
    <property type="match status" value="1"/>
</dbReference>
<evidence type="ECO:0000313" key="5">
    <source>
        <dbReference type="EMBL" id="AIA55832.1"/>
    </source>
</evidence>